<name>A0A2V1AQ36_9ASCO</name>
<dbReference type="SUPFAM" id="SSF64268">
    <property type="entry name" value="PX domain"/>
    <property type="match status" value="1"/>
</dbReference>
<evidence type="ECO:0000313" key="8">
    <source>
        <dbReference type="Proteomes" id="UP000244309"/>
    </source>
</evidence>
<dbReference type="Pfam" id="PF02194">
    <property type="entry name" value="PXA"/>
    <property type="match status" value="1"/>
</dbReference>
<evidence type="ECO:0000256" key="3">
    <source>
        <dbReference type="SAM" id="Phobius"/>
    </source>
</evidence>
<dbReference type="Pfam" id="PF08628">
    <property type="entry name" value="Nexin_C"/>
    <property type="match status" value="1"/>
</dbReference>
<dbReference type="SUPFAM" id="SSF48097">
    <property type="entry name" value="Regulator of G-protein signaling, RGS"/>
    <property type="match status" value="1"/>
</dbReference>
<dbReference type="InterPro" id="IPR001683">
    <property type="entry name" value="PX_dom"/>
</dbReference>
<keyword evidence="3" id="KW-1133">Transmembrane helix</keyword>
<dbReference type="InterPro" id="IPR036871">
    <property type="entry name" value="PX_dom_sf"/>
</dbReference>
<dbReference type="RefSeq" id="XP_025340929.1">
    <property type="nucleotide sequence ID" value="XM_025485464.1"/>
</dbReference>
<evidence type="ECO:0000259" key="4">
    <source>
        <dbReference type="PROSITE" id="PS50132"/>
    </source>
</evidence>
<proteinExistence type="inferred from homology"/>
<comment type="similarity">
    <text evidence="1">Belongs to the sorting nexin family.</text>
</comment>
<dbReference type="Proteomes" id="UP000244309">
    <property type="component" value="Unassembled WGS sequence"/>
</dbReference>
<dbReference type="InterPro" id="IPR013937">
    <property type="entry name" value="Sorting_nexin_C"/>
</dbReference>
<dbReference type="STRING" id="45357.A0A2V1AQ36"/>
<dbReference type="SMART" id="SM00312">
    <property type="entry name" value="PX"/>
    <property type="match status" value="1"/>
</dbReference>
<dbReference type="Pfam" id="PF00787">
    <property type="entry name" value="PX"/>
    <property type="match status" value="1"/>
</dbReference>
<comment type="caution">
    <text evidence="7">The sequence shown here is derived from an EMBL/GenBank/DDBJ whole genome shotgun (WGS) entry which is preliminary data.</text>
</comment>
<dbReference type="Gene3D" id="1.10.167.10">
    <property type="entry name" value="Regulator of G-protein Signalling 4, domain 2"/>
    <property type="match status" value="1"/>
</dbReference>
<feature type="compositionally biased region" description="Polar residues" evidence="2">
    <location>
        <begin position="577"/>
        <end position="591"/>
    </location>
</feature>
<dbReference type="GeneID" id="37007097"/>
<dbReference type="OrthoDB" id="120967at2759"/>
<evidence type="ECO:0000256" key="1">
    <source>
        <dbReference type="ARBA" id="ARBA00010883"/>
    </source>
</evidence>
<protein>
    <recommendedName>
        <fullName evidence="9">PXA domain-containing protein</fullName>
    </recommendedName>
</protein>
<dbReference type="InterPro" id="IPR036305">
    <property type="entry name" value="RGS_sf"/>
</dbReference>
<keyword evidence="8" id="KW-1185">Reference proteome</keyword>
<dbReference type="EMBL" id="PKFO01000003">
    <property type="protein sequence ID" value="PVH19989.1"/>
    <property type="molecule type" value="Genomic_DNA"/>
</dbReference>
<dbReference type="Gene3D" id="3.30.1520.10">
    <property type="entry name" value="Phox-like domain"/>
    <property type="match status" value="1"/>
</dbReference>
<dbReference type="CDD" id="cd06876">
    <property type="entry name" value="PX_MDM1p"/>
    <property type="match status" value="1"/>
</dbReference>
<feature type="transmembrane region" description="Helical" evidence="3">
    <location>
        <begin position="12"/>
        <end position="29"/>
    </location>
</feature>
<sequence length="1072" mass="121389">MAVLRVAGMEASWLWLAAVGAFAALLRFVTLWRVLLELILALLLATYTVYRLISYARPRKVRKIQCSRRKKSKFRFLQEDVWSDELRRVESGILSGEQDASQYSSVNETLEEILNLTVSVFIESWYSNLSQNQSFQESLRKELKQIILALTNRLHAFDIPELLVIKLLPVLHQHFKAFARDSPYQAQSYTLKSKLKAVSSSGHQLHDAVSISANKDHTREKDFFRKKFSKILPLVLSSGESSNNIIPTFLREVLASSIFANVLDMATEGDFVNMMIVKFIGDNLQRRSQVKRLRAALEQHTRQSADPKLETLSNTVIPAVSGNFTKARYHHCLQFIELGSDLELEELGRQLEAEISKKRPDQDREERELLMDTKNRVSQKLRISSDAPSLSTILGDSQLRSQFATYLKQNDAVYLLEIHQSVNALRSPLSHDTGLSPDTLEFATFEAIRDIHQKYLVQGSKYFSDGISACIQRAIDDSSNKDNFERAKEALIELQKDVYKAMAADFYGPFSKSGNNMPSQHKSVDLFSADTSLLEHDDSQYDEGDTEKSISPTVFEAVEKSLEQIVNMKQRGEVSDASRNQSTSTLKNLMASSSSSSTVNLVGDMHRHASGSSIGTSHSGLFGSIPHDESDSDSEASDHLASSDPELSSSEILRAAPGDLSLSEKLATIDQDIYNLRQQNEILLPLLKKAELTNNMSEMSILKRSKQGLDREIASKELQRQHWIIQENENSLFGKSKIQISSYMSESKNGSEYVLYIVEVQKFSNDDPNEITAGWVVARRFSQFYQLNEYLKKRSPKVSAIKFPKKSVLNFQKKQLLEIRKRALEHYLQQLLTIPEVCSDPILRSFLSSENFSFGSLRKSKKPLEDILGSFSLAPQSQSVQSSRENDSPENGYLDSIREMQSELKQFDDSQRQAIGRVPFVKPISELLIDVFELGSSKSWIRGRALLIILQQVLGSAIEKKLRSSISHLLGDEMIWLNGLTSLRDTVYPGGRFKDPPVLRSEAQQEKTRGEARAMFEVFMEETCGKVFGSTNTKQRSNVLFELFQNDYFNKSLIFSLIEELIAEAFPELQHE</sequence>
<evidence type="ECO:0000259" key="6">
    <source>
        <dbReference type="PROSITE" id="PS51207"/>
    </source>
</evidence>
<dbReference type="InterPro" id="IPR016137">
    <property type="entry name" value="RGS"/>
</dbReference>
<dbReference type="GO" id="GO:0035091">
    <property type="term" value="F:phosphatidylinositol binding"/>
    <property type="evidence" value="ECO:0007669"/>
    <property type="project" value="InterPro"/>
</dbReference>
<dbReference type="PROSITE" id="PS50132">
    <property type="entry name" value="RGS"/>
    <property type="match status" value="1"/>
</dbReference>
<evidence type="ECO:0000259" key="5">
    <source>
        <dbReference type="PROSITE" id="PS50195"/>
    </source>
</evidence>
<organism evidence="7 8">
    <name type="scientific">Candidozyma haemuli</name>
    <dbReference type="NCBI Taxonomy" id="45357"/>
    <lineage>
        <taxon>Eukaryota</taxon>
        <taxon>Fungi</taxon>
        <taxon>Dikarya</taxon>
        <taxon>Ascomycota</taxon>
        <taxon>Saccharomycotina</taxon>
        <taxon>Pichiomycetes</taxon>
        <taxon>Metschnikowiaceae</taxon>
        <taxon>Candidozyma</taxon>
    </lineage>
</organism>
<feature type="domain" description="PX" evidence="5">
    <location>
        <begin position="734"/>
        <end position="854"/>
    </location>
</feature>
<accession>A0A2V1AQ36</accession>
<feature type="domain" description="PXA" evidence="6">
    <location>
        <begin position="103"/>
        <end position="284"/>
    </location>
</feature>
<evidence type="ECO:0008006" key="9">
    <source>
        <dbReference type="Google" id="ProtNLM"/>
    </source>
</evidence>
<dbReference type="Pfam" id="PF00615">
    <property type="entry name" value="RGS"/>
    <property type="match status" value="1"/>
</dbReference>
<reference evidence="7 8" key="1">
    <citation type="submission" date="2017-12" db="EMBL/GenBank/DDBJ databases">
        <title>Genome Sequence of a Multidrug-Resistant Candida haemulonii Isolate from a Patient with Chronic Leg Ulcers in Israel.</title>
        <authorList>
            <person name="Chow N.A."/>
            <person name="Gade L."/>
            <person name="Batra D."/>
            <person name="Rowe L.A."/>
            <person name="Ben-Ami R."/>
            <person name="Loparev V.N."/>
            <person name="Litvintseva A.P."/>
        </authorList>
    </citation>
    <scope>NUCLEOTIDE SEQUENCE [LARGE SCALE GENOMIC DNA]</scope>
    <source>
        <strain evidence="7 8">B11899</strain>
    </source>
</reference>
<dbReference type="AlphaFoldDB" id="A0A2V1AQ36"/>
<dbReference type="PROSITE" id="PS51207">
    <property type="entry name" value="PXA"/>
    <property type="match status" value="1"/>
</dbReference>
<dbReference type="PANTHER" id="PTHR22775:SF3">
    <property type="entry name" value="SORTING NEXIN-13"/>
    <property type="match status" value="1"/>
</dbReference>
<dbReference type="InterPro" id="IPR044926">
    <property type="entry name" value="RGS_subdomain_2"/>
</dbReference>
<evidence type="ECO:0000313" key="7">
    <source>
        <dbReference type="EMBL" id="PVH19989.1"/>
    </source>
</evidence>
<dbReference type="PROSITE" id="PS50195">
    <property type="entry name" value="PX"/>
    <property type="match status" value="1"/>
</dbReference>
<feature type="region of interest" description="Disordered" evidence="2">
    <location>
        <begin position="607"/>
        <end position="649"/>
    </location>
</feature>
<dbReference type="InterPro" id="IPR003114">
    <property type="entry name" value="Phox_assoc"/>
</dbReference>
<dbReference type="VEuPathDB" id="FungiDB:CXQ85_001766"/>
<evidence type="ECO:0000256" key="2">
    <source>
        <dbReference type="SAM" id="MobiDB-lite"/>
    </source>
</evidence>
<feature type="region of interest" description="Disordered" evidence="2">
    <location>
        <begin position="569"/>
        <end position="591"/>
    </location>
</feature>
<keyword evidence="3" id="KW-0812">Transmembrane</keyword>
<keyword evidence="3" id="KW-0472">Membrane</keyword>
<feature type="domain" description="RGS" evidence="4">
    <location>
        <begin position="389"/>
        <end position="513"/>
    </location>
</feature>
<dbReference type="PANTHER" id="PTHR22775">
    <property type="entry name" value="SORTING NEXIN"/>
    <property type="match status" value="1"/>
</dbReference>
<gene>
    <name evidence="7" type="ORF">CXQ85_001766</name>
</gene>
<dbReference type="SMART" id="SM00313">
    <property type="entry name" value="PXA"/>
    <property type="match status" value="1"/>
</dbReference>
<feature type="compositionally biased region" description="Polar residues" evidence="2">
    <location>
        <begin position="610"/>
        <end position="619"/>
    </location>
</feature>